<reference evidence="1 2" key="1">
    <citation type="submission" date="2013-03" db="EMBL/GenBank/DDBJ databases">
        <authorList>
            <person name="Warren W."/>
            <person name="Wilson R.K."/>
        </authorList>
    </citation>
    <scope>NUCLEOTIDE SEQUENCE</scope>
</reference>
<evidence type="ECO:0000313" key="2">
    <source>
        <dbReference type="Proteomes" id="UP000233100"/>
    </source>
</evidence>
<reference evidence="1" key="3">
    <citation type="submission" date="2025-09" db="UniProtKB">
        <authorList>
            <consortium name="Ensembl"/>
        </authorList>
    </citation>
    <scope>IDENTIFICATION</scope>
</reference>
<dbReference type="Ensembl" id="ENSMFAT00000080252.1">
    <property type="protein sequence ID" value="ENSMFAP00000054025.1"/>
    <property type="gene ID" value="ENSMFAG00000052166.1"/>
</dbReference>
<accession>A0A7N9CS52</accession>
<protein>
    <submittedName>
        <fullName evidence="1">Uncharacterized protein</fullName>
    </submittedName>
</protein>
<name>A0A7N9CS52_MACFA</name>
<sequence>MGMTIFKTLDANCTPKEQVVLPTCQKQCTAGPSQVLTSVLHLKFLTPSQTQWLMPLIPALWEAEAADHLRSGFREQSGQHGESPSLLKIQKLASHGSGCLQFQLPRRLTQKNHLNPEGRVCSEPRLHHCTPA</sequence>
<dbReference type="AlphaFoldDB" id="A0A7N9CS52"/>
<proteinExistence type="predicted"/>
<keyword evidence="2" id="KW-1185">Reference proteome</keyword>
<organism evidence="1 2">
    <name type="scientific">Macaca fascicularis</name>
    <name type="common">Crab-eating macaque</name>
    <name type="synonym">Cynomolgus monkey</name>
    <dbReference type="NCBI Taxonomy" id="9541"/>
    <lineage>
        <taxon>Eukaryota</taxon>
        <taxon>Metazoa</taxon>
        <taxon>Chordata</taxon>
        <taxon>Craniata</taxon>
        <taxon>Vertebrata</taxon>
        <taxon>Euteleostomi</taxon>
        <taxon>Mammalia</taxon>
        <taxon>Eutheria</taxon>
        <taxon>Euarchontoglires</taxon>
        <taxon>Primates</taxon>
        <taxon>Haplorrhini</taxon>
        <taxon>Catarrhini</taxon>
        <taxon>Cercopithecidae</taxon>
        <taxon>Cercopithecinae</taxon>
        <taxon>Macaca</taxon>
    </lineage>
</organism>
<reference evidence="1" key="2">
    <citation type="submission" date="2025-08" db="UniProtKB">
        <authorList>
            <consortium name="Ensembl"/>
        </authorList>
    </citation>
    <scope>IDENTIFICATION</scope>
</reference>
<dbReference type="GeneTree" id="ENSGT01050000245842"/>
<evidence type="ECO:0000313" key="1">
    <source>
        <dbReference type="Ensembl" id="ENSMFAP00000054025.1"/>
    </source>
</evidence>
<dbReference type="Proteomes" id="UP000233100">
    <property type="component" value="Chromosome 1"/>
</dbReference>